<dbReference type="GO" id="GO:0005737">
    <property type="term" value="C:cytoplasm"/>
    <property type="evidence" value="ECO:0007669"/>
    <property type="project" value="TreeGrafter"/>
</dbReference>
<accession>A0AAN7V695</accession>
<protein>
    <submittedName>
        <fullName evidence="2">Uncharacterized protein</fullName>
    </submittedName>
</protein>
<comment type="similarity">
    <text evidence="1">Belongs to the dynein light chain Tctex-type family.</text>
</comment>
<dbReference type="FunFam" id="3.30.1140.40:FF:000003">
    <property type="entry name" value="tctex1 domain-containing protein 2"/>
    <property type="match status" value="1"/>
</dbReference>
<proteinExistence type="inferred from homology"/>
<dbReference type="PANTHER" id="PTHR21255:SF7">
    <property type="entry name" value="DYNEIN LIGHT CHAIN TCTEX-TYPE PROTEIN 2B"/>
    <property type="match status" value="1"/>
</dbReference>
<dbReference type="Pfam" id="PF03645">
    <property type="entry name" value="Tctex-1"/>
    <property type="match status" value="1"/>
</dbReference>
<dbReference type="Proteomes" id="UP001329430">
    <property type="component" value="Chromosome 8"/>
</dbReference>
<dbReference type="PANTHER" id="PTHR21255">
    <property type="entry name" value="T-COMPLEX-ASSOCIATED-TESTIS-EXPRESSED 1/ DYNEIN LIGHT CHAIN"/>
    <property type="match status" value="1"/>
</dbReference>
<dbReference type="InterPro" id="IPR005334">
    <property type="entry name" value="Tctex-1-like"/>
</dbReference>
<sequence length="161" mass="17792">MDDAETTVEANDAVSALGSDATRTGDAVQAISVAKEASHDSIPALQSYQIKPTLEDKFKENPVKEIIRNTVTGKLAGRYYDSDNAKKWTIAIANDVNTKVRELKMKRYKHIVQVTIGELKGAGVKCGVRCLWDSETDGYTSDTFMNETIFCVVVVFAVYLY</sequence>
<evidence type="ECO:0000313" key="3">
    <source>
        <dbReference type="Proteomes" id="UP001329430"/>
    </source>
</evidence>
<gene>
    <name evidence="2" type="ORF">RI129_011410</name>
</gene>
<dbReference type="CDD" id="cd21459">
    <property type="entry name" value="DLC-like_TCTEX1D2"/>
    <property type="match status" value="1"/>
</dbReference>
<reference evidence="2 3" key="1">
    <citation type="journal article" date="2024" name="Insects">
        <title>An Improved Chromosome-Level Genome Assembly of the Firefly Pyrocoelia pectoralis.</title>
        <authorList>
            <person name="Fu X."/>
            <person name="Meyer-Rochow V.B."/>
            <person name="Ballantyne L."/>
            <person name="Zhu X."/>
        </authorList>
    </citation>
    <scope>NUCLEOTIDE SEQUENCE [LARGE SCALE GENOMIC DNA]</scope>
    <source>
        <strain evidence="2">XCY_ONT2</strain>
    </source>
</reference>
<name>A0AAN7V695_9COLE</name>
<dbReference type="GO" id="GO:0007018">
    <property type="term" value="P:microtubule-based movement"/>
    <property type="evidence" value="ECO:0007669"/>
    <property type="project" value="TreeGrafter"/>
</dbReference>
<dbReference type="Gene3D" id="3.30.1140.40">
    <property type="entry name" value="Tctex-1"/>
    <property type="match status" value="1"/>
</dbReference>
<organism evidence="2 3">
    <name type="scientific">Pyrocoelia pectoralis</name>
    <dbReference type="NCBI Taxonomy" id="417401"/>
    <lineage>
        <taxon>Eukaryota</taxon>
        <taxon>Metazoa</taxon>
        <taxon>Ecdysozoa</taxon>
        <taxon>Arthropoda</taxon>
        <taxon>Hexapoda</taxon>
        <taxon>Insecta</taxon>
        <taxon>Pterygota</taxon>
        <taxon>Neoptera</taxon>
        <taxon>Endopterygota</taxon>
        <taxon>Coleoptera</taxon>
        <taxon>Polyphaga</taxon>
        <taxon>Elateriformia</taxon>
        <taxon>Elateroidea</taxon>
        <taxon>Lampyridae</taxon>
        <taxon>Lampyrinae</taxon>
        <taxon>Pyrocoelia</taxon>
    </lineage>
</organism>
<dbReference type="AlphaFoldDB" id="A0AAN7V695"/>
<dbReference type="InterPro" id="IPR038586">
    <property type="entry name" value="Tctex-1-like_sf"/>
</dbReference>
<dbReference type="GO" id="GO:0045505">
    <property type="term" value="F:dynein intermediate chain binding"/>
    <property type="evidence" value="ECO:0007669"/>
    <property type="project" value="TreeGrafter"/>
</dbReference>
<keyword evidence="3" id="KW-1185">Reference proteome</keyword>
<dbReference type="GO" id="GO:0005868">
    <property type="term" value="C:cytoplasmic dynein complex"/>
    <property type="evidence" value="ECO:0007669"/>
    <property type="project" value="TreeGrafter"/>
</dbReference>
<comment type="caution">
    <text evidence="2">The sequence shown here is derived from an EMBL/GenBank/DDBJ whole genome shotgun (WGS) entry which is preliminary data.</text>
</comment>
<evidence type="ECO:0000313" key="2">
    <source>
        <dbReference type="EMBL" id="KAK5640599.1"/>
    </source>
</evidence>
<dbReference type="EMBL" id="JAVRBK010000008">
    <property type="protein sequence ID" value="KAK5640599.1"/>
    <property type="molecule type" value="Genomic_DNA"/>
</dbReference>
<evidence type="ECO:0000256" key="1">
    <source>
        <dbReference type="ARBA" id="ARBA00005361"/>
    </source>
</evidence>